<evidence type="ECO:0000313" key="2">
    <source>
        <dbReference type="Proteomes" id="UP000244384"/>
    </source>
</evidence>
<keyword evidence="2" id="KW-1185">Reference proteome</keyword>
<dbReference type="SUPFAM" id="SSF51556">
    <property type="entry name" value="Metallo-dependent hydrolases"/>
    <property type="match status" value="1"/>
</dbReference>
<evidence type="ECO:0000313" key="1">
    <source>
        <dbReference type="EMBL" id="AWB93723.1"/>
    </source>
</evidence>
<dbReference type="InterPro" id="IPR032466">
    <property type="entry name" value="Metal_Hydrolase"/>
</dbReference>
<dbReference type="InterPro" id="IPR013108">
    <property type="entry name" value="Amidohydro_3"/>
</dbReference>
<proteinExistence type="predicted"/>
<name>A0A2S0WQT1_9ACTN</name>
<dbReference type="KEGG" id="aez:C3E78_16720"/>
<dbReference type="Pfam" id="PF07969">
    <property type="entry name" value="Amidohydro_3"/>
    <property type="match status" value="1"/>
</dbReference>
<gene>
    <name evidence="1" type="ORF">C3E78_16720</name>
</gene>
<dbReference type="SUPFAM" id="SSF51338">
    <property type="entry name" value="Composite domain of metallo-dependent hydrolases"/>
    <property type="match status" value="1"/>
</dbReference>
<dbReference type="PANTHER" id="PTHR22642:SF2">
    <property type="entry name" value="PROTEIN LONG AFTER FAR-RED 3"/>
    <property type="match status" value="1"/>
</dbReference>
<dbReference type="Gene3D" id="3.20.20.140">
    <property type="entry name" value="Metal-dependent hydrolases"/>
    <property type="match status" value="1"/>
</dbReference>
<dbReference type="RefSeq" id="WP_108580364.1">
    <property type="nucleotide sequence ID" value="NZ_CP026952.1"/>
</dbReference>
<accession>A0A5F2EME8</accession>
<dbReference type="EMBL" id="CP026952">
    <property type="protein sequence ID" value="AWB93723.1"/>
    <property type="molecule type" value="Genomic_DNA"/>
</dbReference>
<dbReference type="PANTHER" id="PTHR22642">
    <property type="entry name" value="IMIDAZOLONEPROPIONASE"/>
    <property type="match status" value="1"/>
</dbReference>
<sequence length="519" mass="56493">MSTAYVNAAIYTGDPERPWVSSLVERDGVVVAVGDDDATADEVAVADEVVDVGGRMIMPGVHDAHTHLVSGLNRWEVSFAPDAGETEIVAALRAWDGPRPVDTQGNRWLVGGRYWPEALGENGPDRAFLDEAFPDEPVMLHDRSAHNVLVNARALELAGIDASTPDTKNGKVVRDADGRVTGELYEQARWPIFRVMGVHDDDVMGLAVRHARDLNHRYGVTSVQDASSTAQLLRVLRSLDESDELGLHVAAHLVWREESFGMAGLDELDRMIDHHDDYASRHVDTRFVKFWLDGSPIPPYWTHSCIHDDGTVDEEHLLIPQDEMNAAMVRFDAAGLTVKVHCGGEGAVRRALDAVEHARATNGPDGPRHELAHCCLVDAADFGRFAPLRVGAEMSPAVWHLAEHDVSHLYEFDTVVASGAEMTFGTDWSVADTPNLFPALQGAIQHGDHSIDLATGLAAMTINGARAVGHDDRRGTLVPGKAADLIVLDRNLFEVPIDEIGDAVVLRTVVGGRTVHDLM</sequence>
<dbReference type="AlphaFoldDB" id="A0A2S0WQT1"/>
<reference evidence="2" key="1">
    <citation type="submission" date="2018-01" db="EMBL/GenBank/DDBJ databases">
        <authorList>
            <person name="Li J."/>
        </authorList>
    </citation>
    <scope>NUCLEOTIDE SEQUENCE [LARGE SCALE GENOMIC DNA]</scope>
    <source>
        <strain evidence="2">592</strain>
    </source>
</reference>
<organism evidence="1 2">
    <name type="scientific">Aeromicrobium chenweiae</name>
    <dbReference type="NCBI Taxonomy" id="2079793"/>
    <lineage>
        <taxon>Bacteria</taxon>
        <taxon>Bacillati</taxon>
        <taxon>Actinomycetota</taxon>
        <taxon>Actinomycetes</taxon>
        <taxon>Propionibacteriales</taxon>
        <taxon>Nocardioidaceae</taxon>
        <taxon>Aeromicrobium</taxon>
    </lineage>
</organism>
<dbReference type="GO" id="GO:0016810">
    <property type="term" value="F:hydrolase activity, acting on carbon-nitrogen (but not peptide) bonds"/>
    <property type="evidence" value="ECO:0007669"/>
    <property type="project" value="InterPro"/>
</dbReference>
<protein>
    <submittedName>
        <fullName evidence="1">Amidohydrolase</fullName>
    </submittedName>
</protein>
<dbReference type="InterPro" id="IPR011059">
    <property type="entry name" value="Metal-dep_hydrolase_composite"/>
</dbReference>
<accession>A0A2S0WQT1</accession>
<dbReference type="Proteomes" id="UP000244384">
    <property type="component" value="Chromosome"/>
</dbReference>
<dbReference type="Gene3D" id="2.30.40.10">
    <property type="entry name" value="Urease, subunit C, domain 1"/>
    <property type="match status" value="1"/>
</dbReference>
<keyword evidence="1" id="KW-0378">Hydrolase</keyword>
<dbReference type="Gene3D" id="3.10.310.70">
    <property type="match status" value="1"/>
</dbReference>
<dbReference type="OrthoDB" id="3173428at2"/>